<feature type="chain" id="PRO_5032892084" description="TolC family protein" evidence="8">
    <location>
        <begin position="25"/>
        <end position="470"/>
    </location>
</feature>
<evidence type="ECO:0000256" key="4">
    <source>
        <dbReference type="ARBA" id="ARBA00022452"/>
    </source>
</evidence>
<dbReference type="Gene3D" id="1.20.1600.10">
    <property type="entry name" value="Outer membrane efflux proteins (OEP)"/>
    <property type="match status" value="1"/>
</dbReference>
<gene>
    <name evidence="9" type="ORF">GRI39_10680</name>
</gene>
<keyword evidence="7" id="KW-0998">Cell outer membrane</keyword>
<evidence type="ECO:0000256" key="5">
    <source>
        <dbReference type="ARBA" id="ARBA00022692"/>
    </source>
</evidence>
<evidence type="ECO:0000256" key="6">
    <source>
        <dbReference type="ARBA" id="ARBA00023136"/>
    </source>
</evidence>
<proteinExistence type="inferred from homology"/>
<keyword evidence="10" id="KW-1185">Reference proteome</keyword>
<dbReference type="Proteomes" id="UP000460561">
    <property type="component" value="Unassembled WGS sequence"/>
</dbReference>
<dbReference type="GO" id="GO:0009279">
    <property type="term" value="C:cell outer membrane"/>
    <property type="evidence" value="ECO:0007669"/>
    <property type="project" value="UniProtKB-SubCell"/>
</dbReference>
<sequence length="470" mass="50486">MRSLSAHILAGVALIATALSAAQAQMIAPLPIPPAGTNTQPQPVTIPIQDFVGPPVMGSVAAESTDSIQCLAFPTTLQLAMSHSPERNLALAERQIAKARMKQEQGTGLPSLAAYARAADGDTGLVDGRTNTQTGLIASQRLFDFGQGHFRMKAAREKSRAALFSIIDATTQARVNAGESYLDILEGRERLAAAKRRQSRFMELSDGVDRRLEAGLITKATASSILAEAASAAAQKVEVELALETAEIEISLLTGSRQLPCDDSSHVAQTLDIPPIVMGTSFDSLNAALAVPEVKAAIAMREAALADLETSRRVQRPVISIEGVGAYQYDQLMKRWDLAKKVGIDVQMPLFSGGSYGGERDEARARAASSAGEIQRLTRNYRRQLEQGIQRIHSFGEVATAREAAVAAQRAEVTAVREQFERGLRPYQDYERAEADLAQSETTSISARYAALRERLQVLALLGLLPSGNP</sequence>
<dbReference type="InterPro" id="IPR051906">
    <property type="entry name" value="TolC-like"/>
</dbReference>
<dbReference type="PANTHER" id="PTHR30026:SF20">
    <property type="entry name" value="OUTER MEMBRANE PROTEIN TOLC"/>
    <property type="match status" value="1"/>
</dbReference>
<reference evidence="9 10" key="1">
    <citation type="submission" date="2019-12" db="EMBL/GenBank/DDBJ databases">
        <title>Genomic-based taxomic classification of the family Erythrobacteraceae.</title>
        <authorList>
            <person name="Xu L."/>
        </authorList>
    </citation>
    <scope>NUCLEOTIDE SEQUENCE [LARGE SCALE GENOMIC DNA]</scope>
    <source>
        <strain evidence="9 10">DSM 18604</strain>
    </source>
</reference>
<comment type="caution">
    <text evidence="9">The sequence shown here is derived from an EMBL/GenBank/DDBJ whole genome shotgun (WGS) entry which is preliminary data.</text>
</comment>
<comment type="subcellular location">
    <subcellularLocation>
        <location evidence="1">Cell outer membrane</location>
    </subcellularLocation>
</comment>
<dbReference type="GO" id="GO:0015288">
    <property type="term" value="F:porin activity"/>
    <property type="evidence" value="ECO:0007669"/>
    <property type="project" value="TreeGrafter"/>
</dbReference>
<keyword evidence="8" id="KW-0732">Signal</keyword>
<evidence type="ECO:0008006" key="11">
    <source>
        <dbReference type="Google" id="ProtNLM"/>
    </source>
</evidence>
<dbReference type="AlphaFoldDB" id="A0A845A9Y7"/>
<keyword evidence="5" id="KW-0812">Transmembrane</keyword>
<accession>A0A845A9Y7</accession>
<dbReference type="EMBL" id="WTYQ01000003">
    <property type="protein sequence ID" value="MXP26504.1"/>
    <property type="molecule type" value="Genomic_DNA"/>
</dbReference>
<evidence type="ECO:0000256" key="3">
    <source>
        <dbReference type="ARBA" id="ARBA00022448"/>
    </source>
</evidence>
<evidence type="ECO:0000256" key="8">
    <source>
        <dbReference type="SAM" id="SignalP"/>
    </source>
</evidence>
<name>A0A845A9Y7_9SPHN</name>
<dbReference type="SUPFAM" id="SSF56954">
    <property type="entry name" value="Outer membrane efflux proteins (OEP)"/>
    <property type="match status" value="1"/>
</dbReference>
<dbReference type="GO" id="GO:0015562">
    <property type="term" value="F:efflux transmembrane transporter activity"/>
    <property type="evidence" value="ECO:0007669"/>
    <property type="project" value="InterPro"/>
</dbReference>
<evidence type="ECO:0000256" key="1">
    <source>
        <dbReference type="ARBA" id="ARBA00004442"/>
    </source>
</evidence>
<keyword evidence="6" id="KW-0472">Membrane</keyword>
<dbReference type="OrthoDB" id="7422128at2"/>
<feature type="signal peptide" evidence="8">
    <location>
        <begin position="1"/>
        <end position="24"/>
    </location>
</feature>
<dbReference type="InterPro" id="IPR003423">
    <property type="entry name" value="OMP_efflux"/>
</dbReference>
<dbReference type="PANTHER" id="PTHR30026">
    <property type="entry name" value="OUTER MEMBRANE PROTEIN TOLC"/>
    <property type="match status" value="1"/>
</dbReference>
<dbReference type="Pfam" id="PF02321">
    <property type="entry name" value="OEP"/>
    <property type="match status" value="2"/>
</dbReference>
<organism evidence="9 10">
    <name type="scientific">Altericroceibacterium indicum</name>
    <dbReference type="NCBI Taxonomy" id="374177"/>
    <lineage>
        <taxon>Bacteria</taxon>
        <taxon>Pseudomonadati</taxon>
        <taxon>Pseudomonadota</taxon>
        <taxon>Alphaproteobacteria</taxon>
        <taxon>Sphingomonadales</taxon>
        <taxon>Erythrobacteraceae</taxon>
        <taxon>Altericroceibacterium</taxon>
    </lineage>
</organism>
<comment type="similarity">
    <text evidence="2">Belongs to the outer membrane factor (OMF) (TC 1.B.17) family.</text>
</comment>
<evidence type="ECO:0000256" key="7">
    <source>
        <dbReference type="ARBA" id="ARBA00023237"/>
    </source>
</evidence>
<protein>
    <recommendedName>
        <fullName evidence="11">TolC family protein</fullName>
    </recommendedName>
</protein>
<dbReference type="RefSeq" id="WP_160739670.1">
    <property type="nucleotide sequence ID" value="NZ_WTYQ01000003.1"/>
</dbReference>
<evidence type="ECO:0000256" key="2">
    <source>
        <dbReference type="ARBA" id="ARBA00007613"/>
    </source>
</evidence>
<dbReference type="GO" id="GO:1990281">
    <property type="term" value="C:efflux pump complex"/>
    <property type="evidence" value="ECO:0007669"/>
    <property type="project" value="TreeGrafter"/>
</dbReference>
<evidence type="ECO:0000313" key="9">
    <source>
        <dbReference type="EMBL" id="MXP26504.1"/>
    </source>
</evidence>
<evidence type="ECO:0000313" key="10">
    <source>
        <dbReference type="Proteomes" id="UP000460561"/>
    </source>
</evidence>
<keyword evidence="4" id="KW-1134">Transmembrane beta strand</keyword>
<keyword evidence="3" id="KW-0813">Transport</keyword>